<comment type="similarity">
    <text evidence="1">Belongs to the NAD(P)-dependent epimerase/dehydratase family.</text>
</comment>
<dbReference type="AlphaFoldDB" id="A0A8H9IVX7"/>
<accession>A0A8H9IVX7</accession>
<comment type="caution">
    <text evidence="3">The sequence shown here is derived from an EMBL/GenBank/DDBJ whole genome shotgun (WGS) entry which is preliminary data.</text>
</comment>
<evidence type="ECO:0000313" key="3">
    <source>
        <dbReference type="EMBL" id="GHF50288.1"/>
    </source>
</evidence>
<dbReference type="EMBL" id="BNAV01000003">
    <property type="protein sequence ID" value="GHF50288.1"/>
    <property type="molecule type" value="Genomic_DNA"/>
</dbReference>
<feature type="domain" description="NAD-dependent epimerase/dehydratase" evidence="2">
    <location>
        <begin position="22"/>
        <end position="182"/>
    </location>
</feature>
<protein>
    <submittedName>
        <fullName evidence="3">Epimerase</fullName>
    </submittedName>
</protein>
<dbReference type="InterPro" id="IPR036291">
    <property type="entry name" value="NAD(P)-bd_dom_sf"/>
</dbReference>
<sequence>MRATMRPFPACVTLGPMIRKRVLLTGATGNWGRAVLAEFARRADRFEVVALVLPGDRQRAVLRRYRDVVRVAEGDLTDYRTVEAAVRGADYVVHLGAVVSPLADDLPELTHRVNVGGTRNLVRAIRAQPDPDAIGLVAAGSVAETGDRNPPVHWGRVGDPLRVSRYDEYGQSKVAAEREVVDSGLNRWVWLRQTGIFHPGLLKVRDPIITHTPLGGVMEWVSAEDSARLVAGICEAGAPPEVWGGVYNIGGGEAWRLTNWEFLVRLMGALGVADVRRWYERRWFATRNFHGHWFTDSDRLDQLVPFRQDTFAEALARAVPPIGRLAGKVPPWLVKKFLLGPLTRHPRGTMAWLRDNDTERLDAYFGADVVGDWTDFAEPSPSRTPAHLDHGYDEDLDPAQWTVRDLAKAAAFRGGELLSENLVPGDVRTPLRWRCAFGHTFPGSPRLILRAGHWCPECVRNPADYAHQAERNAFLAQVIR</sequence>
<reference evidence="3" key="2">
    <citation type="submission" date="2020-09" db="EMBL/GenBank/DDBJ databases">
        <authorList>
            <person name="Sun Q."/>
            <person name="Zhou Y."/>
        </authorList>
    </citation>
    <scope>NUCLEOTIDE SEQUENCE</scope>
    <source>
        <strain evidence="3">CGMCC 4.7679</strain>
    </source>
</reference>
<dbReference type="PANTHER" id="PTHR42687">
    <property type="entry name" value="L-THREONINE 3-DEHYDROGENASE"/>
    <property type="match status" value="1"/>
</dbReference>
<evidence type="ECO:0000259" key="2">
    <source>
        <dbReference type="Pfam" id="PF01370"/>
    </source>
</evidence>
<dbReference type="GO" id="GO:0008743">
    <property type="term" value="F:L-threonine 3-dehydrogenase activity"/>
    <property type="evidence" value="ECO:0007669"/>
    <property type="project" value="TreeGrafter"/>
</dbReference>
<evidence type="ECO:0000256" key="1">
    <source>
        <dbReference type="ARBA" id="ARBA00007637"/>
    </source>
</evidence>
<reference evidence="3" key="1">
    <citation type="journal article" date="2014" name="Int. J. Syst. Evol. Microbiol.">
        <title>Complete genome sequence of Corynebacterium casei LMG S-19264T (=DSM 44701T), isolated from a smear-ripened cheese.</title>
        <authorList>
            <consortium name="US DOE Joint Genome Institute (JGI-PGF)"/>
            <person name="Walter F."/>
            <person name="Albersmeier A."/>
            <person name="Kalinowski J."/>
            <person name="Ruckert C."/>
        </authorList>
    </citation>
    <scope>NUCLEOTIDE SEQUENCE</scope>
    <source>
        <strain evidence="3">CGMCC 4.7679</strain>
    </source>
</reference>
<dbReference type="Proteomes" id="UP000658656">
    <property type="component" value="Unassembled WGS sequence"/>
</dbReference>
<dbReference type="InterPro" id="IPR001509">
    <property type="entry name" value="Epimerase_deHydtase"/>
</dbReference>
<dbReference type="PANTHER" id="PTHR42687:SF1">
    <property type="entry name" value="L-THREONINE 3-DEHYDROGENASE, MITOCHONDRIAL"/>
    <property type="match status" value="1"/>
</dbReference>
<dbReference type="Pfam" id="PF01370">
    <property type="entry name" value="Epimerase"/>
    <property type="match status" value="1"/>
</dbReference>
<name>A0A8H9IVX7_9PSEU</name>
<dbReference type="SUPFAM" id="SSF51735">
    <property type="entry name" value="NAD(P)-binding Rossmann-fold domains"/>
    <property type="match status" value="1"/>
</dbReference>
<organism evidence="3 4">
    <name type="scientific">Amycolatopsis bartoniae</name>
    <dbReference type="NCBI Taxonomy" id="941986"/>
    <lineage>
        <taxon>Bacteria</taxon>
        <taxon>Bacillati</taxon>
        <taxon>Actinomycetota</taxon>
        <taxon>Actinomycetes</taxon>
        <taxon>Pseudonocardiales</taxon>
        <taxon>Pseudonocardiaceae</taxon>
        <taxon>Amycolatopsis</taxon>
    </lineage>
</organism>
<proteinExistence type="inferred from homology"/>
<evidence type="ECO:0000313" key="4">
    <source>
        <dbReference type="Proteomes" id="UP000658656"/>
    </source>
</evidence>
<dbReference type="InterPro" id="IPR051225">
    <property type="entry name" value="NAD(P)_epim/dehydratase"/>
</dbReference>
<dbReference type="GO" id="GO:0006567">
    <property type="term" value="P:L-threonine catabolic process"/>
    <property type="evidence" value="ECO:0007669"/>
    <property type="project" value="TreeGrafter"/>
</dbReference>
<gene>
    <name evidence="3" type="ORF">GCM10017566_24250</name>
</gene>
<keyword evidence="4" id="KW-1185">Reference proteome</keyword>
<dbReference type="Gene3D" id="3.40.50.720">
    <property type="entry name" value="NAD(P)-binding Rossmann-like Domain"/>
    <property type="match status" value="1"/>
</dbReference>